<sequence length="107" mass="12183">MAEKKIIAGILMDENSSITFVEVCEQYEIAEEELLELVEHGIVEIPSNNIKRSTFDYYALARIQSALRIKYDLGINTPGVALALELLDQITELQDELDILKRHVNHL</sequence>
<organism evidence="1 2">
    <name type="scientific">Legionella impletisoli</name>
    <dbReference type="NCBI Taxonomy" id="343510"/>
    <lineage>
        <taxon>Bacteria</taxon>
        <taxon>Pseudomonadati</taxon>
        <taxon>Pseudomonadota</taxon>
        <taxon>Gammaproteobacteria</taxon>
        <taxon>Legionellales</taxon>
        <taxon>Legionellaceae</taxon>
        <taxon>Legionella</taxon>
    </lineage>
</organism>
<dbReference type="Pfam" id="PF13591">
    <property type="entry name" value="MerR_2"/>
    <property type="match status" value="1"/>
</dbReference>
<dbReference type="EMBL" id="BMOB01000007">
    <property type="protein sequence ID" value="GGI88594.1"/>
    <property type="molecule type" value="Genomic_DNA"/>
</dbReference>
<evidence type="ECO:0000313" key="1">
    <source>
        <dbReference type="EMBL" id="GGI88594.1"/>
    </source>
</evidence>
<reference evidence="1" key="2">
    <citation type="submission" date="2020-09" db="EMBL/GenBank/DDBJ databases">
        <authorList>
            <person name="Sun Q."/>
            <person name="Ohkuma M."/>
        </authorList>
    </citation>
    <scope>NUCLEOTIDE SEQUENCE</scope>
    <source>
        <strain evidence="1">JCM 13919</strain>
    </source>
</reference>
<keyword evidence="2" id="KW-1185">Reference proteome</keyword>
<protein>
    <submittedName>
        <fullName evidence="1">Molecular chaperone</fullName>
    </submittedName>
</protein>
<accession>A0A917NCQ1</accession>
<dbReference type="Proteomes" id="UP000630149">
    <property type="component" value="Unassembled WGS sequence"/>
</dbReference>
<reference evidence="1" key="1">
    <citation type="journal article" date="2014" name="Int. J. Syst. Evol. Microbiol.">
        <title>Complete genome sequence of Corynebacterium casei LMG S-19264T (=DSM 44701T), isolated from a smear-ripened cheese.</title>
        <authorList>
            <consortium name="US DOE Joint Genome Institute (JGI-PGF)"/>
            <person name="Walter F."/>
            <person name="Albersmeier A."/>
            <person name="Kalinowski J."/>
            <person name="Ruckert C."/>
        </authorList>
    </citation>
    <scope>NUCLEOTIDE SEQUENCE</scope>
    <source>
        <strain evidence="1">JCM 13919</strain>
    </source>
</reference>
<dbReference type="OrthoDB" id="5643278at2"/>
<dbReference type="RefSeq" id="WP_131776362.1">
    <property type="nucleotide sequence ID" value="NZ_BMOB01000007.1"/>
</dbReference>
<name>A0A917NCQ1_9GAMM</name>
<dbReference type="Gene3D" id="1.10.1660.10">
    <property type="match status" value="1"/>
</dbReference>
<dbReference type="AlphaFoldDB" id="A0A917NCQ1"/>
<gene>
    <name evidence="1" type="ORF">GCM10007966_16650</name>
</gene>
<comment type="caution">
    <text evidence="1">The sequence shown here is derived from an EMBL/GenBank/DDBJ whole genome shotgun (WGS) entry which is preliminary data.</text>
</comment>
<evidence type="ECO:0000313" key="2">
    <source>
        <dbReference type="Proteomes" id="UP000630149"/>
    </source>
</evidence>
<proteinExistence type="predicted"/>